<gene>
    <name evidence="5" type="ORF">HBF26_15170</name>
</gene>
<dbReference type="InterPro" id="IPR023696">
    <property type="entry name" value="Ureohydrolase_dom_sf"/>
</dbReference>
<dbReference type="Pfam" id="PF00491">
    <property type="entry name" value="Arginase"/>
    <property type="match status" value="1"/>
</dbReference>
<dbReference type="EMBL" id="JAAQQR010000007">
    <property type="protein sequence ID" value="NID06234.1"/>
    <property type="molecule type" value="Genomic_DNA"/>
</dbReference>
<proteinExistence type="inferred from homology"/>
<keyword evidence="2" id="KW-0479">Metal-binding</keyword>
<name>A0ABX0Q6Q4_9GAMM</name>
<evidence type="ECO:0000256" key="1">
    <source>
        <dbReference type="ARBA" id="ARBA00009227"/>
    </source>
</evidence>
<dbReference type="PROSITE" id="PS01053">
    <property type="entry name" value="ARGINASE_1"/>
    <property type="match status" value="1"/>
</dbReference>
<dbReference type="SUPFAM" id="SSF52768">
    <property type="entry name" value="Arginase/deacetylase"/>
    <property type="match status" value="1"/>
</dbReference>
<dbReference type="RefSeq" id="WP_167128288.1">
    <property type="nucleotide sequence ID" value="NZ_JAAQQR010000007.1"/>
</dbReference>
<sequence>MDGGAHPTLFGWGSASTAGCGGGFCVIGVPADHGNGVSRGAARGPASVRRAARLLPVPRGAGIDAGDVPGCRAADPETVLSRLAEATCKAVEGGFRPLIIGGDHSITFAPVSVLQRRRDIGVVWFDAHTDFSPWAEGQGHSHKQVLRRIETLPGVKRVLQIGYRGLTAGDERHLGDKATVVTSEAARHLTSAELLALMPDDLDWYVSIDIDAIDPFHAPGTSAPVPDGMEPSTVREFLAVIVDGRRVVGADVVEVNPRLDVDDITSAIAARLLWTIADGL</sequence>
<dbReference type="PIRSF" id="PIRSF036979">
    <property type="entry name" value="Arginase"/>
    <property type="match status" value="1"/>
</dbReference>
<organism evidence="5 6">
    <name type="scientific">Luteibacter jiangsuensis</name>
    <dbReference type="NCBI Taxonomy" id="637577"/>
    <lineage>
        <taxon>Bacteria</taxon>
        <taxon>Pseudomonadati</taxon>
        <taxon>Pseudomonadota</taxon>
        <taxon>Gammaproteobacteria</taxon>
        <taxon>Lysobacterales</taxon>
        <taxon>Rhodanobacteraceae</taxon>
        <taxon>Luteibacter</taxon>
    </lineage>
</organism>
<reference evidence="5 6" key="1">
    <citation type="journal article" date="2011" name="Curr. Microbiol.">
        <title>Luteibacter jiangsuensis sp. nov.: a methamidophos-degrading bacterium isolated from a methamidophos-manufacturing factory.</title>
        <authorList>
            <person name="Wang L."/>
            <person name="Wang G.L."/>
            <person name="Li S.P."/>
            <person name="Jiang J.D."/>
        </authorList>
    </citation>
    <scope>NUCLEOTIDE SEQUENCE [LARGE SCALE GENOMIC DNA]</scope>
    <source>
        <strain evidence="5 6">CGMCC 1.10133</strain>
    </source>
</reference>
<dbReference type="Proteomes" id="UP001429601">
    <property type="component" value="Unassembled WGS sequence"/>
</dbReference>
<dbReference type="PANTHER" id="PTHR11358">
    <property type="entry name" value="ARGINASE/AGMATINASE"/>
    <property type="match status" value="1"/>
</dbReference>
<evidence type="ECO:0000256" key="3">
    <source>
        <dbReference type="ARBA" id="ARBA00022801"/>
    </source>
</evidence>
<keyword evidence="3 4" id="KW-0378">Hydrolase</keyword>
<comment type="caution">
    <text evidence="5">The sequence shown here is derived from an EMBL/GenBank/DDBJ whole genome shotgun (WGS) entry which is preliminary data.</text>
</comment>
<dbReference type="InterPro" id="IPR006035">
    <property type="entry name" value="Ureohydrolase"/>
</dbReference>
<dbReference type="Gene3D" id="3.40.800.10">
    <property type="entry name" value="Ureohydrolase domain"/>
    <property type="match status" value="1"/>
</dbReference>
<keyword evidence="6" id="KW-1185">Reference proteome</keyword>
<dbReference type="PANTHER" id="PTHR11358:SF26">
    <property type="entry name" value="GUANIDINO ACID HYDROLASE, MITOCHONDRIAL"/>
    <property type="match status" value="1"/>
</dbReference>
<evidence type="ECO:0000256" key="2">
    <source>
        <dbReference type="ARBA" id="ARBA00022723"/>
    </source>
</evidence>
<accession>A0ABX0Q6Q4</accession>
<evidence type="ECO:0000256" key="4">
    <source>
        <dbReference type="RuleBase" id="RU003684"/>
    </source>
</evidence>
<dbReference type="InterPro" id="IPR020855">
    <property type="entry name" value="Ureohydrolase_Mn_BS"/>
</dbReference>
<comment type="similarity">
    <text evidence="1">Belongs to the arginase family. Agmatinase subfamily.</text>
</comment>
<evidence type="ECO:0000313" key="6">
    <source>
        <dbReference type="Proteomes" id="UP001429601"/>
    </source>
</evidence>
<protein>
    <submittedName>
        <fullName evidence="5">Arginase family protein</fullName>
    </submittedName>
</protein>
<dbReference type="PROSITE" id="PS51409">
    <property type="entry name" value="ARGINASE_2"/>
    <property type="match status" value="1"/>
</dbReference>
<evidence type="ECO:0000313" key="5">
    <source>
        <dbReference type="EMBL" id="NID06234.1"/>
    </source>
</evidence>